<dbReference type="RefSeq" id="WP_281465925.1">
    <property type="nucleotide sequence ID" value="NZ_CP124535.1"/>
</dbReference>
<proteinExistence type="predicted"/>
<reference evidence="1 2" key="1">
    <citation type="submission" date="2023-04" db="EMBL/GenBank/DDBJ databases">
        <title>YMD61, complete Genome.</title>
        <authorList>
            <person name="Zhang J."/>
        </authorList>
    </citation>
    <scope>NUCLEOTIDE SEQUENCE [LARGE SCALE GENOMIC DNA]</scope>
    <source>
        <strain evidence="1 2">YMD61</strain>
    </source>
</reference>
<organism evidence="1 2">
    <name type="scientific">Fuscovulum ytuae</name>
    <dbReference type="NCBI Taxonomy" id="3042299"/>
    <lineage>
        <taxon>Bacteria</taxon>
        <taxon>Pseudomonadati</taxon>
        <taxon>Pseudomonadota</taxon>
        <taxon>Alphaproteobacteria</taxon>
        <taxon>Rhodobacterales</taxon>
        <taxon>Paracoccaceae</taxon>
        <taxon>Fuscovulum</taxon>
    </lineage>
</organism>
<protein>
    <submittedName>
        <fullName evidence="1">Uncharacterized protein</fullName>
    </submittedName>
</protein>
<gene>
    <name evidence="1" type="ORF">QF092_17410</name>
</gene>
<dbReference type="Proteomes" id="UP001230978">
    <property type="component" value="Chromosome"/>
</dbReference>
<name>A0ABY8Q727_9RHOB</name>
<dbReference type="EMBL" id="CP124535">
    <property type="protein sequence ID" value="WGV16007.1"/>
    <property type="molecule type" value="Genomic_DNA"/>
</dbReference>
<sequence length="171" mass="19560">MFAGKNEAFAITLKMPERTQKLLKAQEKPIETIRKRMNAMLRSVDLQHLPLVLTLEATRPGDVLHLHGVIIPRGCSLERIQTAMRSAVGYIEGHSGSRQFFAKEISNAEGWLDYLLKDQAHTRKLLKLANKKELWFVSQRMTQAVREDYEAKRLALHNPANFDMPPKSNVI</sequence>
<accession>A0ABY8Q727</accession>
<keyword evidence="2" id="KW-1185">Reference proteome</keyword>
<evidence type="ECO:0000313" key="2">
    <source>
        <dbReference type="Proteomes" id="UP001230978"/>
    </source>
</evidence>
<evidence type="ECO:0000313" key="1">
    <source>
        <dbReference type="EMBL" id="WGV16007.1"/>
    </source>
</evidence>